<feature type="region of interest" description="Disordered" evidence="1">
    <location>
        <begin position="134"/>
        <end position="208"/>
    </location>
</feature>
<dbReference type="Pfam" id="PF19609">
    <property type="entry name" value="DUF6114"/>
    <property type="match status" value="1"/>
</dbReference>
<evidence type="ECO:0000313" key="6">
    <source>
        <dbReference type="Proteomes" id="UP000502504"/>
    </source>
</evidence>
<evidence type="ECO:0000313" key="5">
    <source>
        <dbReference type="Proteomes" id="UP000190306"/>
    </source>
</evidence>
<keyword evidence="5" id="KW-1185">Reference proteome</keyword>
<gene>
    <name evidence="3" type="ORF">AFM16_26560</name>
    <name evidence="4" type="ORF">HCX60_27020</name>
</gene>
<keyword evidence="2" id="KW-0812">Transmembrane</keyword>
<proteinExistence type="predicted"/>
<protein>
    <recommendedName>
        <fullName evidence="7">Integral membrane protein</fullName>
    </recommendedName>
</protein>
<feature type="transmembrane region" description="Helical" evidence="2">
    <location>
        <begin position="58"/>
        <end position="82"/>
    </location>
</feature>
<organism evidence="4 6">
    <name type="scientific">Streptomyces antibioticus</name>
    <dbReference type="NCBI Taxonomy" id="1890"/>
    <lineage>
        <taxon>Bacteria</taxon>
        <taxon>Bacillati</taxon>
        <taxon>Actinomycetota</taxon>
        <taxon>Actinomycetes</taxon>
        <taxon>Kitasatosporales</taxon>
        <taxon>Streptomycetaceae</taxon>
        <taxon>Streptomyces</taxon>
    </lineage>
</organism>
<name>A0AAE6YBM5_STRAT</name>
<dbReference type="RefSeq" id="WP_078634866.1">
    <property type="nucleotide sequence ID" value="NZ_CM007717.1"/>
</dbReference>
<reference evidence="3 5" key="1">
    <citation type="submission" date="2015-07" db="EMBL/GenBank/DDBJ databases">
        <title>Draft Genome Sequence of Streptomyces antibioticus, IMRU 3720 reveals insights in the evolution of actinomycin biosynthetic gene clusters in Streptomyces.</title>
        <authorList>
            <person name="Crnovcic I."/>
            <person name="Ruckert C."/>
            <person name="Kalinowksi J."/>
            <person name="Keller U."/>
        </authorList>
    </citation>
    <scope>NUCLEOTIDE SEQUENCE [LARGE SCALE GENOMIC DNA]</scope>
    <source>
        <strain evidence="3 5">DSM 41481</strain>
    </source>
</reference>
<dbReference type="AlphaFoldDB" id="A0AAE6YBM5"/>
<evidence type="ECO:0008006" key="7">
    <source>
        <dbReference type="Google" id="ProtNLM"/>
    </source>
</evidence>
<evidence type="ECO:0000313" key="3">
    <source>
        <dbReference type="EMBL" id="OOQ48585.1"/>
    </source>
</evidence>
<dbReference type="EMBL" id="CP050692">
    <property type="protein sequence ID" value="QIT46723.1"/>
    <property type="molecule type" value="Genomic_DNA"/>
</dbReference>
<accession>A0AAE6YBM5</accession>
<dbReference type="Proteomes" id="UP000502504">
    <property type="component" value="Chromosome"/>
</dbReference>
<dbReference type="Proteomes" id="UP000190306">
    <property type="component" value="Chromosome"/>
</dbReference>
<dbReference type="InterPro" id="IPR046096">
    <property type="entry name" value="DUF6114"/>
</dbReference>
<feature type="transmembrane region" description="Helical" evidence="2">
    <location>
        <begin position="28"/>
        <end position="46"/>
    </location>
</feature>
<evidence type="ECO:0000256" key="1">
    <source>
        <dbReference type="SAM" id="MobiDB-lite"/>
    </source>
</evidence>
<keyword evidence="2" id="KW-1133">Transmembrane helix</keyword>
<dbReference type="EMBL" id="LHQL01000013">
    <property type="protein sequence ID" value="OOQ48585.1"/>
    <property type="molecule type" value="Genomic_DNA"/>
</dbReference>
<evidence type="ECO:0000256" key="2">
    <source>
        <dbReference type="SAM" id="Phobius"/>
    </source>
</evidence>
<reference evidence="4 6" key="2">
    <citation type="submission" date="2020-03" db="EMBL/GenBank/DDBJ databases">
        <title>Is there a link between lipid content and antibiotic production in Streptomyces?</title>
        <authorList>
            <person name="David M."/>
            <person name="Lejeune C."/>
            <person name="Abreu S."/>
            <person name="Thibessard A."/>
            <person name="Leblond P."/>
            <person name="Chaminade P."/>
            <person name="Virolle M.-J."/>
        </authorList>
    </citation>
    <scope>NUCLEOTIDE SEQUENCE [LARGE SCALE GENOMIC DNA]</scope>
    <source>
        <strain evidence="4 6">DSM 41481</strain>
    </source>
</reference>
<sequence>MSAETPVAPGQFTLRRQQFRAWRGTRPFWAGLFVLISGFPIAYFPYAHLQVGHLTLAMATTAGAGSLIIGVLLGVLGVSLWFQKHVRTFAGVAAILLGLVSIPVANLGGFLIGFLFALIGGAMAVSWAPGAPSAPETATAGPAAGGAPEGVYSTDPAPADEVTENPYSTGPALTKDPSPAEGDEAAGEPNDLSGTSPGNGANGRHSAG</sequence>
<evidence type="ECO:0000313" key="4">
    <source>
        <dbReference type="EMBL" id="QIT46723.1"/>
    </source>
</evidence>
<feature type="transmembrane region" description="Helical" evidence="2">
    <location>
        <begin position="94"/>
        <end position="127"/>
    </location>
</feature>
<keyword evidence="2" id="KW-0472">Membrane</keyword>